<evidence type="ECO:0000256" key="7">
    <source>
        <dbReference type="ARBA" id="ARBA00022840"/>
    </source>
</evidence>
<evidence type="ECO:0000256" key="8">
    <source>
        <dbReference type="ARBA" id="ARBA00022989"/>
    </source>
</evidence>
<protein>
    <recommendedName>
        <fullName evidence="10">Diadenylate cyclase</fullName>
        <shortName evidence="10">DAC</shortName>
        <ecNumber evidence="10">2.7.7.85</ecNumber>
    </recommendedName>
    <alternativeName>
        <fullName evidence="10">Cyclic-di-AMP synthase</fullName>
        <shortName evidence="10">c-di-AMP synthase</shortName>
    </alternativeName>
</protein>
<evidence type="ECO:0000313" key="13">
    <source>
        <dbReference type="EMBL" id="OUP68636.1"/>
    </source>
</evidence>
<evidence type="ECO:0000313" key="14">
    <source>
        <dbReference type="Proteomes" id="UP000196386"/>
    </source>
</evidence>
<dbReference type="InterPro" id="IPR003390">
    <property type="entry name" value="DNA_integrity_scan_DisA_N"/>
</dbReference>
<evidence type="ECO:0000259" key="12">
    <source>
        <dbReference type="PROSITE" id="PS51794"/>
    </source>
</evidence>
<feature type="compositionally biased region" description="Basic and acidic residues" evidence="11">
    <location>
        <begin position="288"/>
        <end position="303"/>
    </location>
</feature>
<comment type="subunit">
    <text evidence="10">Probably a homodimer.</text>
</comment>
<keyword evidence="2 10" id="KW-1003">Cell membrane</keyword>
<evidence type="ECO:0000256" key="2">
    <source>
        <dbReference type="ARBA" id="ARBA00022475"/>
    </source>
</evidence>
<feature type="region of interest" description="Disordered" evidence="11">
    <location>
        <begin position="288"/>
        <end position="318"/>
    </location>
</feature>
<keyword evidence="8 10" id="KW-1133">Transmembrane helix</keyword>
<name>A0A1Y4MWQ8_9FIRM</name>
<proteinExistence type="inferred from homology"/>
<sequence length="318" mass="35780">MIKYIRKHAAACLEHQKGNERMAELWYNIAETFSTINWRDVLDILIMTFLIYQGIKLVRETRAAQLVKGIALLLVLYLLSEVLEMRAMQFITQNILQIGVLALVIVFQPELRRALEQVGRSRIGKLQVFSSSVNEQEERAKWTKFIDALVGEAASLSRQKIGALVVIEQKTKLGDIIKTGTIIDSDPSAELIGNVFFPNSPLHDGAMIVRDGRLHAAGCFLPLSDNQEISRELGTRHRAALGMSEMSDAIVVVVSEETGFITICRNGRLDRGLSLERLREYLTAELTPEKTPDQSERLLDRLIPKKASSAQEDEKHED</sequence>
<dbReference type="FunFam" id="3.40.1700.10:FF:000002">
    <property type="entry name" value="Diadenylate cyclase"/>
    <property type="match status" value="1"/>
</dbReference>
<gene>
    <name evidence="10" type="primary">dacA</name>
    <name evidence="13" type="ORF">B5F11_12835</name>
</gene>
<dbReference type="Gene3D" id="3.40.1700.10">
    <property type="entry name" value="DNA integrity scanning protein, DisA, N-terminal domain"/>
    <property type="match status" value="1"/>
</dbReference>
<comment type="similarity">
    <text evidence="10">Belongs to the adenylate cyclase family. DacA/CdaA subfamily.</text>
</comment>
<dbReference type="GO" id="GO:0106408">
    <property type="term" value="F:diadenylate cyclase activity"/>
    <property type="evidence" value="ECO:0007669"/>
    <property type="project" value="UniProtKB-EC"/>
</dbReference>
<dbReference type="EC" id="2.7.7.85" evidence="10"/>
<dbReference type="PIRSF" id="PIRSF004793">
    <property type="entry name" value="UCP004793"/>
    <property type="match status" value="1"/>
</dbReference>
<dbReference type="InterPro" id="IPR034701">
    <property type="entry name" value="CdaA"/>
</dbReference>
<dbReference type="Pfam" id="PF19293">
    <property type="entry name" value="CdaA_N"/>
    <property type="match status" value="1"/>
</dbReference>
<comment type="catalytic activity">
    <reaction evidence="1 10">
        <text>2 ATP = 3',3'-c-di-AMP + 2 diphosphate</text>
        <dbReference type="Rhea" id="RHEA:35655"/>
        <dbReference type="ChEBI" id="CHEBI:30616"/>
        <dbReference type="ChEBI" id="CHEBI:33019"/>
        <dbReference type="ChEBI" id="CHEBI:71500"/>
        <dbReference type="EC" id="2.7.7.85"/>
    </reaction>
</comment>
<dbReference type="GO" id="GO:0006171">
    <property type="term" value="P:cAMP biosynthetic process"/>
    <property type="evidence" value="ECO:0007669"/>
    <property type="project" value="InterPro"/>
</dbReference>
<evidence type="ECO:0000256" key="10">
    <source>
        <dbReference type="HAMAP-Rule" id="MF_01499"/>
    </source>
</evidence>
<reference evidence="14" key="1">
    <citation type="submission" date="2017-04" db="EMBL/GenBank/DDBJ databases">
        <title>Function of individual gut microbiota members based on whole genome sequencing of pure cultures obtained from chicken caecum.</title>
        <authorList>
            <person name="Medvecky M."/>
            <person name="Cejkova D."/>
            <person name="Polansky O."/>
            <person name="Karasova D."/>
            <person name="Kubasova T."/>
            <person name="Cizek A."/>
            <person name="Rychlik I."/>
        </authorList>
    </citation>
    <scope>NUCLEOTIDE SEQUENCE [LARGE SCALE GENOMIC DNA]</scope>
    <source>
        <strain evidence="14">An175</strain>
    </source>
</reference>
<dbReference type="InterPro" id="IPR050338">
    <property type="entry name" value="DisA"/>
</dbReference>
<evidence type="ECO:0000256" key="5">
    <source>
        <dbReference type="ARBA" id="ARBA00022695"/>
    </source>
</evidence>
<dbReference type="SUPFAM" id="SSF143597">
    <property type="entry name" value="YojJ-like"/>
    <property type="match status" value="1"/>
</dbReference>
<evidence type="ECO:0000256" key="1">
    <source>
        <dbReference type="ARBA" id="ARBA00000877"/>
    </source>
</evidence>
<comment type="function">
    <text evidence="10">Catalyzes the condensation of 2 ATP molecules into cyclic di-AMP (c-di-AMP), a second messenger used to regulate differing processes in different bacteria.</text>
</comment>
<keyword evidence="3 10" id="KW-0808">Transferase</keyword>
<dbReference type="InterPro" id="IPR036888">
    <property type="entry name" value="DNA_integrity_DisA_N_sf"/>
</dbReference>
<keyword evidence="7 10" id="KW-0067">ATP-binding</keyword>
<keyword evidence="4 10" id="KW-0812">Transmembrane</keyword>
<dbReference type="HAMAP" id="MF_01499">
    <property type="entry name" value="DacA"/>
    <property type="match status" value="1"/>
</dbReference>
<keyword evidence="6 10" id="KW-0547">Nucleotide-binding</keyword>
<dbReference type="AlphaFoldDB" id="A0A1Y4MWQ8"/>
<evidence type="ECO:0000256" key="3">
    <source>
        <dbReference type="ARBA" id="ARBA00022679"/>
    </source>
</evidence>
<keyword evidence="9 10" id="KW-0472">Membrane</keyword>
<evidence type="ECO:0000256" key="4">
    <source>
        <dbReference type="ARBA" id="ARBA00022692"/>
    </source>
</evidence>
<dbReference type="GO" id="GO:0004016">
    <property type="term" value="F:adenylate cyclase activity"/>
    <property type="evidence" value="ECO:0007669"/>
    <property type="project" value="UniProtKB-UniRule"/>
</dbReference>
<dbReference type="InterPro" id="IPR014046">
    <property type="entry name" value="C-di-AMP_synthase"/>
</dbReference>
<evidence type="ECO:0000256" key="11">
    <source>
        <dbReference type="SAM" id="MobiDB-lite"/>
    </source>
</evidence>
<dbReference type="NCBIfam" id="TIGR00159">
    <property type="entry name" value="diadenylate cyclase CdaA"/>
    <property type="match status" value="1"/>
</dbReference>
<dbReference type="EMBL" id="NFKP01000016">
    <property type="protein sequence ID" value="OUP68636.1"/>
    <property type="molecule type" value="Genomic_DNA"/>
</dbReference>
<keyword evidence="5 10" id="KW-0548">Nucleotidyltransferase</keyword>
<comment type="caution">
    <text evidence="13">The sequence shown here is derived from an EMBL/GenBank/DDBJ whole genome shotgun (WGS) entry which is preliminary data.</text>
</comment>
<dbReference type="PROSITE" id="PS51794">
    <property type="entry name" value="DAC"/>
    <property type="match status" value="1"/>
</dbReference>
<dbReference type="Pfam" id="PF02457">
    <property type="entry name" value="DAC"/>
    <property type="match status" value="1"/>
</dbReference>
<dbReference type="PANTHER" id="PTHR34185:SF1">
    <property type="entry name" value="DIADENYLATE CYCLASE"/>
    <property type="match status" value="1"/>
</dbReference>
<dbReference type="Proteomes" id="UP000196386">
    <property type="component" value="Unassembled WGS sequence"/>
</dbReference>
<evidence type="ECO:0000256" key="6">
    <source>
        <dbReference type="ARBA" id="ARBA00022741"/>
    </source>
</evidence>
<evidence type="ECO:0000256" key="9">
    <source>
        <dbReference type="ARBA" id="ARBA00023136"/>
    </source>
</evidence>
<dbReference type="InterPro" id="IPR045585">
    <property type="entry name" value="CdaA_N"/>
</dbReference>
<dbReference type="GO" id="GO:0005524">
    <property type="term" value="F:ATP binding"/>
    <property type="evidence" value="ECO:0007669"/>
    <property type="project" value="UniProtKB-UniRule"/>
</dbReference>
<organism evidence="13 14">
    <name type="scientific">Anaerotruncus colihominis</name>
    <dbReference type="NCBI Taxonomy" id="169435"/>
    <lineage>
        <taxon>Bacteria</taxon>
        <taxon>Bacillati</taxon>
        <taxon>Bacillota</taxon>
        <taxon>Clostridia</taxon>
        <taxon>Eubacteriales</taxon>
        <taxon>Oscillospiraceae</taxon>
        <taxon>Anaerotruncus</taxon>
    </lineage>
</organism>
<accession>A0A1Y4MWQ8</accession>
<feature type="domain" description="DAC" evidence="12">
    <location>
        <begin position="108"/>
        <end position="275"/>
    </location>
</feature>
<dbReference type="PANTHER" id="PTHR34185">
    <property type="entry name" value="DIADENYLATE CYCLASE"/>
    <property type="match status" value="1"/>
</dbReference>